<organism evidence="2 4">
    <name type="scientific">Streptomyces antibioticus</name>
    <dbReference type="NCBI Taxonomy" id="1890"/>
    <lineage>
        <taxon>Bacteria</taxon>
        <taxon>Bacillati</taxon>
        <taxon>Actinomycetota</taxon>
        <taxon>Actinomycetes</taxon>
        <taxon>Kitasatosporales</taxon>
        <taxon>Streptomycetaceae</taxon>
        <taxon>Streptomyces</taxon>
    </lineage>
</organism>
<dbReference type="Proteomes" id="UP000190306">
    <property type="component" value="Chromosome"/>
</dbReference>
<evidence type="ECO:0000313" key="2">
    <source>
        <dbReference type="EMBL" id="QIT47656.1"/>
    </source>
</evidence>
<dbReference type="RefSeq" id="WP_078636011.1">
    <property type="nucleotide sequence ID" value="NZ_CM007717.1"/>
</dbReference>
<evidence type="ECO:0000313" key="3">
    <source>
        <dbReference type="Proteomes" id="UP000190306"/>
    </source>
</evidence>
<accession>A0AAE6YDP1</accession>
<dbReference type="AlphaFoldDB" id="A0AAE6YDP1"/>
<dbReference type="EMBL" id="LHQL01000014">
    <property type="protein sequence ID" value="OOQ47334.1"/>
    <property type="molecule type" value="Genomic_DNA"/>
</dbReference>
<reference evidence="2 4" key="2">
    <citation type="submission" date="2020-03" db="EMBL/GenBank/DDBJ databases">
        <title>Is there a link between lipid content and antibiotic production in Streptomyces?</title>
        <authorList>
            <person name="David M."/>
            <person name="Lejeune C."/>
            <person name="Abreu S."/>
            <person name="Thibessard A."/>
            <person name="Leblond P."/>
            <person name="Chaminade P."/>
            <person name="Virolle M.-J."/>
        </authorList>
    </citation>
    <scope>NUCLEOTIDE SEQUENCE [LARGE SCALE GENOMIC DNA]</scope>
    <source>
        <strain evidence="2 4">DSM 41481</strain>
    </source>
</reference>
<proteinExistence type="predicted"/>
<keyword evidence="3" id="KW-1185">Reference proteome</keyword>
<protein>
    <submittedName>
        <fullName evidence="2">Uncharacterized protein</fullName>
    </submittedName>
</protein>
<evidence type="ECO:0000313" key="1">
    <source>
        <dbReference type="EMBL" id="OOQ47334.1"/>
    </source>
</evidence>
<dbReference type="Proteomes" id="UP000502504">
    <property type="component" value="Chromosome"/>
</dbReference>
<dbReference type="EMBL" id="CP050692">
    <property type="protein sequence ID" value="QIT47656.1"/>
    <property type="molecule type" value="Genomic_DNA"/>
</dbReference>
<gene>
    <name evidence="1" type="ORF">AFM16_31845</name>
    <name evidence="2" type="ORF">HCX60_32395</name>
</gene>
<evidence type="ECO:0000313" key="4">
    <source>
        <dbReference type="Proteomes" id="UP000502504"/>
    </source>
</evidence>
<name>A0AAE6YDP1_STRAT</name>
<sequence length="69" mass="7351">MDEHYISMAGQTEDTLAWLAARGFLGAVISNRDTSALPVLLIGKPGEHPVMAAVGNTLRWDGNALTVET</sequence>
<reference evidence="1 3" key="1">
    <citation type="submission" date="2015-07" db="EMBL/GenBank/DDBJ databases">
        <title>Draft Genome Sequence of Streptomyces antibioticus, IMRU 3720 reveals insights in the evolution of actinomycin biosynthetic gene clusters in Streptomyces.</title>
        <authorList>
            <person name="Crnovcic I."/>
            <person name="Ruckert C."/>
            <person name="Kalinowksi J."/>
            <person name="Keller U."/>
        </authorList>
    </citation>
    <scope>NUCLEOTIDE SEQUENCE [LARGE SCALE GENOMIC DNA]</scope>
    <source>
        <strain evidence="1 3">DSM 41481</strain>
    </source>
</reference>